<dbReference type="GO" id="GO:0006081">
    <property type="term" value="P:aldehyde metabolic process"/>
    <property type="evidence" value="ECO:0007669"/>
    <property type="project" value="InterPro"/>
</dbReference>
<evidence type="ECO:0000313" key="9">
    <source>
        <dbReference type="EMBL" id="OAX33096.1"/>
    </source>
</evidence>
<dbReference type="InterPro" id="IPR015590">
    <property type="entry name" value="Aldehyde_DH_dom"/>
</dbReference>
<evidence type="ECO:0000259" key="8">
    <source>
        <dbReference type="Pfam" id="PF00171"/>
    </source>
</evidence>
<dbReference type="PIRSF" id="PIRSF036492">
    <property type="entry name" value="ALDH"/>
    <property type="match status" value="1"/>
</dbReference>
<keyword evidence="2 4" id="KW-0560">Oxidoreductase</keyword>
<dbReference type="InterPro" id="IPR016162">
    <property type="entry name" value="Ald_DH_N"/>
</dbReference>
<keyword evidence="10" id="KW-1185">Reference proteome</keyword>
<dbReference type="SUPFAM" id="SSF53720">
    <property type="entry name" value="ALDH-like"/>
    <property type="match status" value="1"/>
</dbReference>
<protein>
    <recommendedName>
        <fullName evidence="4">Aldehyde dehydrogenase</fullName>
    </recommendedName>
</protein>
<organism evidence="9 10">
    <name type="scientific">Rhizopogon vinicolor AM-OR11-026</name>
    <dbReference type="NCBI Taxonomy" id="1314800"/>
    <lineage>
        <taxon>Eukaryota</taxon>
        <taxon>Fungi</taxon>
        <taxon>Dikarya</taxon>
        <taxon>Basidiomycota</taxon>
        <taxon>Agaricomycotina</taxon>
        <taxon>Agaricomycetes</taxon>
        <taxon>Agaricomycetidae</taxon>
        <taxon>Boletales</taxon>
        <taxon>Suillineae</taxon>
        <taxon>Rhizopogonaceae</taxon>
        <taxon>Rhizopogon</taxon>
    </lineage>
</organism>
<evidence type="ECO:0000313" key="10">
    <source>
        <dbReference type="Proteomes" id="UP000092154"/>
    </source>
</evidence>
<gene>
    <name evidence="9" type="ORF">K503DRAFT_794592</name>
</gene>
<sequence length="481" mass="53267">MATLVSTTLDAIPQSALKIRTALRATFAGGVTRPIEWRQNQLYQLARMAHDERDAICDALQKDLGKPKTEVLAAEVGVVIKRALKSAEKLPQWAEPEHPEVSARQKSWKPTLYRAPKGTVLIISPWNYPMILSFQPLIGAIAAGCTAVLKPSELVPTFSQLLADIVPKYLDSNAFRVVNGYVPETTKLLDLQWDHIFYTGNGKVARIIASAAAKHLTPMTLELGGKSPVIIDSTCDIDLAAKRILWGKCNNAGQICVSPDYVLVQREKQDELIKAFQKHYKAFFPEGALDSPMFGSIVSDLHHKRLTSLLSRTKGEVVLHGRVDPARRRMEPTIVKDVADCDSLLEEELFGPILPIVPVDSLEHAIDFVNARSHPLVLYAFSENESVKQQLVKETQSGNIVFNDTFQQLAVDDLPFGGVGESGYGSQVMKYTYEAFSYLRSSIDMPKEAEPQLAKRYLPRSEEAVKALTASVHLPIPRSSL</sequence>
<dbReference type="InParanoid" id="A0A1B7MKG6"/>
<evidence type="ECO:0000256" key="1">
    <source>
        <dbReference type="ARBA" id="ARBA00009986"/>
    </source>
</evidence>
<dbReference type="AlphaFoldDB" id="A0A1B7MKG6"/>
<dbReference type="OrthoDB" id="440325at2759"/>
<evidence type="ECO:0000256" key="4">
    <source>
        <dbReference type="PIRNR" id="PIRNR036492"/>
    </source>
</evidence>
<dbReference type="InterPro" id="IPR029510">
    <property type="entry name" value="Ald_DH_CS_GLU"/>
</dbReference>
<dbReference type="CDD" id="cd07135">
    <property type="entry name" value="ALDH_F14-YMR110C"/>
    <property type="match status" value="1"/>
</dbReference>
<dbReference type="Pfam" id="PF00171">
    <property type="entry name" value="Aldedh"/>
    <property type="match status" value="1"/>
</dbReference>
<dbReference type="Gene3D" id="3.40.309.10">
    <property type="entry name" value="Aldehyde Dehydrogenase, Chain A, domain 2"/>
    <property type="match status" value="1"/>
</dbReference>
<dbReference type="InterPro" id="IPR016161">
    <property type="entry name" value="Ald_DH/histidinol_DH"/>
</dbReference>
<dbReference type="Proteomes" id="UP000092154">
    <property type="component" value="Unassembled WGS sequence"/>
</dbReference>
<dbReference type="EMBL" id="KV448839">
    <property type="protein sequence ID" value="OAX33096.1"/>
    <property type="molecule type" value="Genomic_DNA"/>
</dbReference>
<dbReference type="Gene3D" id="3.40.605.10">
    <property type="entry name" value="Aldehyde Dehydrogenase, Chain A, domain 1"/>
    <property type="match status" value="1"/>
</dbReference>
<dbReference type="PANTHER" id="PTHR43570">
    <property type="entry name" value="ALDEHYDE DEHYDROGENASE"/>
    <property type="match status" value="1"/>
</dbReference>
<dbReference type="PANTHER" id="PTHR43570:SF16">
    <property type="entry name" value="ALDEHYDE DEHYDROGENASE TYPE III, ISOFORM Q"/>
    <property type="match status" value="1"/>
</dbReference>
<proteinExistence type="inferred from homology"/>
<dbReference type="GO" id="GO:0005737">
    <property type="term" value="C:cytoplasm"/>
    <property type="evidence" value="ECO:0007669"/>
    <property type="project" value="TreeGrafter"/>
</dbReference>
<reference evidence="9 10" key="1">
    <citation type="submission" date="2016-06" db="EMBL/GenBank/DDBJ databases">
        <title>Comparative genomics of the ectomycorrhizal sister species Rhizopogon vinicolor and Rhizopogon vesiculosus (Basidiomycota: Boletales) reveals a divergence of the mating type B locus.</title>
        <authorList>
            <consortium name="DOE Joint Genome Institute"/>
            <person name="Mujic A.B."/>
            <person name="Kuo A."/>
            <person name="Tritt A."/>
            <person name="Lipzen A."/>
            <person name="Chen C."/>
            <person name="Johnson J."/>
            <person name="Sharma A."/>
            <person name="Barry K."/>
            <person name="Grigoriev I.V."/>
            <person name="Spatafora J.W."/>
        </authorList>
    </citation>
    <scope>NUCLEOTIDE SEQUENCE [LARGE SCALE GENOMIC DNA]</scope>
    <source>
        <strain evidence="9 10">AM-OR11-026</strain>
    </source>
</reference>
<feature type="active site" evidence="5">
    <location>
        <position position="256"/>
    </location>
</feature>
<evidence type="ECO:0000256" key="7">
    <source>
        <dbReference type="RuleBase" id="RU003345"/>
    </source>
</evidence>
<accession>A0A1B7MKG6</accession>
<evidence type="ECO:0000256" key="6">
    <source>
        <dbReference type="PROSITE-ProRule" id="PRU10007"/>
    </source>
</evidence>
<dbReference type="FunFam" id="3.40.605.10:FF:000004">
    <property type="entry name" value="Aldehyde dehydrogenase"/>
    <property type="match status" value="1"/>
</dbReference>
<dbReference type="InterPro" id="IPR012394">
    <property type="entry name" value="Aldehyde_DH_NAD(P)"/>
</dbReference>
<evidence type="ECO:0000256" key="2">
    <source>
        <dbReference type="ARBA" id="ARBA00023002"/>
    </source>
</evidence>
<name>A0A1B7MKG6_9AGAM</name>
<dbReference type="PROSITE" id="PS00687">
    <property type="entry name" value="ALDEHYDE_DEHYDR_GLU"/>
    <property type="match status" value="1"/>
</dbReference>
<keyword evidence="3" id="KW-0520">NAD</keyword>
<comment type="similarity">
    <text evidence="1 4 7">Belongs to the aldehyde dehydrogenase family.</text>
</comment>
<evidence type="ECO:0000256" key="5">
    <source>
        <dbReference type="PIRSR" id="PIRSR036492-1"/>
    </source>
</evidence>
<dbReference type="InterPro" id="IPR016163">
    <property type="entry name" value="Ald_DH_C"/>
</dbReference>
<evidence type="ECO:0000256" key="3">
    <source>
        <dbReference type="ARBA" id="ARBA00023027"/>
    </source>
</evidence>
<feature type="active site" evidence="5 6">
    <location>
        <position position="222"/>
    </location>
</feature>
<dbReference type="STRING" id="1314800.A0A1B7MKG6"/>
<dbReference type="GO" id="GO:0004029">
    <property type="term" value="F:aldehyde dehydrogenase (NAD+) activity"/>
    <property type="evidence" value="ECO:0007669"/>
    <property type="project" value="TreeGrafter"/>
</dbReference>
<dbReference type="FunFam" id="3.40.309.10:FF:000003">
    <property type="entry name" value="Aldehyde dehydrogenase"/>
    <property type="match status" value="1"/>
</dbReference>
<feature type="domain" description="Aldehyde dehydrogenase" evidence="8">
    <location>
        <begin position="26"/>
        <end position="440"/>
    </location>
</feature>